<evidence type="ECO:0000256" key="7">
    <source>
        <dbReference type="ARBA" id="ARBA00023136"/>
    </source>
</evidence>
<comment type="caution">
    <text evidence="9">The sequence shown here is derived from an EMBL/GenBank/DDBJ whole genome shotgun (WGS) entry which is preliminary data.</text>
</comment>
<name>A0ABN1ATI6_9SPHN</name>
<evidence type="ECO:0008006" key="11">
    <source>
        <dbReference type="Google" id="ProtNLM"/>
    </source>
</evidence>
<protein>
    <recommendedName>
        <fullName evidence="11">Rod shape-determining protein MreD</fullName>
    </recommendedName>
</protein>
<accession>A0ABN1ATI6</accession>
<evidence type="ECO:0000256" key="3">
    <source>
        <dbReference type="ARBA" id="ARBA00022475"/>
    </source>
</evidence>
<dbReference type="Proteomes" id="UP001500713">
    <property type="component" value="Unassembled WGS sequence"/>
</dbReference>
<evidence type="ECO:0000313" key="10">
    <source>
        <dbReference type="Proteomes" id="UP001500713"/>
    </source>
</evidence>
<dbReference type="Pfam" id="PF04093">
    <property type="entry name" value="MreD"/>
    <property type="match status" value="1"/>
</dbReference>
<keyword evidence="7 8" id="KW-0472">Membrane</keyword>
<keyword evidence="10" id="KW-1185">Reference proteome</keyword>
<keyword evidence="5" id="KW-0133">Cell shape</keyword>
<sequence>MAKSYRSRINRQPSQFRIKFIPSITVILGSMVTAMPLITDYPVLPPFGLLILLSWRLIRPGYWPVWAGFPLGMVDDMFSGQPFGSAAFLWSLVFIALETLDRRGVGRDYWQDWLIASLSIIFVLIGGMLIIDFQSNLLRLEILVPQILLSILLYPFVTRFIGAIDNWRLAR</sequence>
<feature type="transmembrane region" description="Helical" evidence="8">
    <location>
        <begin position="83"/>
        <end position="101"/>
    </location>
</feature>
<organism evidence="9 10">
    <name type="scientific">Parasphingorhabdus litoris</name>
    <dbReference type="NCBI Taxonomy" id="394733"/>
    <lineage>
        <taxon>Bacteria</taxon>
        <taxon>Pseudomonadati</taxon>
        <taxon>Pseudomonadota</taxon>
        <taxon>Alphaproteobacteria</taxon>
        <taxon>Sphingomonadales</taxon>
        <taxon>Sphingomonadaceae</taxon>
        <taxon>Parasphingorhabdus</taxon>
    </lineage>
</organism>
<dbReference type="EMBL" id="BAAAEM010000003">
    <property type="protein sequence ID" value="GAA0483562.1"/>
    <property type="molecule type" value="Genomic_DNA"/>
</dbReference>
<gene>
    <name evidence="9" type="ORF">GCM10009096_27530</name>
</gene>
<evidence type="ECO:0000256" key="4">
    <source>
        <dbReference type="ARBA" id="ARBA00022692"/>
    </source>
</evidence>
<keyword evidence="3" id="KW-1003">Cell membrane</keyword>
<feature type="transmembrane region" description="Helical" evidence="8">
    <location>
        <begin position="113"/>
        <end position="131"/>
    </location>
</feature>
<evidence type="ECO:0000256" key="6">
    <source>
        <dbReference type="ARBA" id="ARBA00022989"/>
    </source>
</evidence>
<feature type="transmembrane region" description="Helical" evidence="8">
    <location>
        <begin position="143"/>
        <end position="162"/>
    </location>
</feature>
<dbReference type="NCBIfam" id="TIGR03426">
    <property type="entry name" value="shape_MreD"/>
    <property type="match status" value="1"/>
</dbReference>
<evidence type="ECO:0000256" key="8">
    <source>
        <dbReference type="SAM" id="Phobius"/>
    </source>
</evidence>
<feature type="transmembrane region" description="Helical" evidence="8">
    <location>
        <begin position="20"/>
        <end position="39"/>
    </location>
</feature>
<evidence type="ECO:0000256" key="5">
    <source>
        <dbReference type="ARBA" id="ARBA00022960"/>
    </source>
</evidence>
<comment type="subcellular location">
    <subcellularLocation>
        <location evidence="1">Cell membrane</location>
        <topology evidence="1">Multi-pass membrane protein</topology>
    </subcellularLocation>
</comment>
<proteinExistence type="inferred from homology"/>
<reference evidence="9 10" key="1">
    <citation type="journal article" date="2019" name="Int. J. Syst. Evol. Microbiol.">
        <title>The Global Catalogue of Microorganisms (GCM) 10K type strain sequencing project: providing services to taxonomists for standard genome sequencing and annotation.</title>
        <authorList>
            <consortium name="The Broad Institute Genomics Platform"/>
            <consortium name="The Broad Institute Genome Sequencing Center for Infectious Disease"/>
            <person name="Wu L."/>
            <person name="Ma J."/>
        </authorList>
    </citation>
    <scope>NUCLEOTIDE SEQUENCE [LARGE SCALE GENOMIC DNA]</scope>
    <source>
        <strain evidence="9 10">JCM 14162</strain>
    </source>
</reference>
<evidence type="ECO:0000256" key="1">
    <source>
        <dbReference type="ARBA" id="ARBA00004651"/>
    </source>
</evidence>
<comment type="similarity">
    <text evidence="2">Belongs to the MreD family.</text>
</comment>
<evidence type="ECO:0000256" key="2">
    <source>
        <dbReference type="ARBA" id="ARBA00007776"/>
    </source>
</evidence>
<keyword evidence="4 8" id="KW-0812">Transmembrane</keyword>
<dbReference type="RefSeq" id="WP_229956731.1">
    <property type="nucleotide sequence ID" value="NZ_BAAAEM010000003.1"/>
</dbReference>
<dbReference type="InterPro" id="IPR007227">
    <property type="entry name" value="Cell_shape_determining_MreD"/>
</dbReference>
<keyword evidence="6 8" id="KW-1133">Transmembrane helix</keyword>
<evidence type="ECO:0000313" key="9">
    <source>
        <dbReference type="EMBL" id="GAA0483562.1"/>
    </source>
</evidence>